<evidence type="ECO:0008006" key="3">
    <source>
        <dbReference type="Google" id="ProtNLM"/>
    </source>
</evidence>
<dbReference type="InterPro" id="IPR046341">
    <property type="entry name" value="SET_dom_sf"/>
</dbReference>
<reference evidence="2" key="1">
    <citation type="journal article" date="2014" name="Genome Announc.">
        <title>De novo whole-genome sequence and genome annotation of Lichtheimia ramosa.</title>
        <authorList>
            <person name="Linde J."/>
            <person name="Schwartze V."/>
            <person name="Binder U."/>
            <person name="Lass-Florl C."/>
            <person name="Voigt K."/>
            <person name="Horn F."/>
        </authorList>
    </citation>
    <scope>NUCLEOTIDE SEQUENCE</scope>
    <source>
        <strain evidence="2">JMRC FSU:6197</strain>
    </source>
</reference>
<evidence type="ECO:0000256" key="1">
    <source>
        <dbReference type="SAM" id="MobiDB-lite"/>
    </source>
</evidence>
<accession>A0A077WBY3</accession>
<name>A0A077WBY3_9FUNG</name>
<dbReference type="Gene3D" id="2.170.270.10">
    <property type="entry name" value="SET domain"/>
    <property type="match status" value="1"/>
</dbReference>
<dbReference type="OrthoDB" id="5560686at2759"/>
<dbReference type="AlphaFoldDB" id="A0A077WBY3"/>
<proteinExistence type="predicted"/>
<gene>
    <name evidence="2" type="ORF">LRAMOSA07190</name>
</gene>
<dbReference type="EMBL" id="LK023315">
    <property type="protein sequence ID" value="CDS04533.1"/>
    <property type="molecule type" value="Genomic_DNA"/>
</dbReference>
<feature type="region of interest" description="Disordered" evidence="1">
    <location>
        <begin position="1"/>
        <end position="37"/>
    </location>
</feature>
<sequence length="372" mass="42362">MTCTEAPSSYTPAQYDSNDTAMSVSANSSTNNNGDSRAPMVANSHRQYILQQQQQRGRQLQRRKTIVKVILDETFRRSSVPKIRRIRDKQTVVASPTHRHGQAALLALAIRQHPAKCIPRSDLIKTALDLDAKISQEQNTPRLFQGKTPVNSASAILSHNVDRYFEAIRHQDSPCLYYRLAIDPALFENALKEYKQWQVQLIKRDWPLYFGVRVIADGEDDNEFDRFMLARRQELHVNLDTVPTAWSDLVCIVDNGSRLVAKRNIPANIPLGFYFGVPMSKHEFAVLKEGVGNAAQYCVMYGQKTILDATNDDGQPYQENGISLCPFHVMRETKDTQNVNVCLLEGVIKNQVICWTRRVIQQGDELMLMDRR</sequence>
<feature type="compositionally biased region" description="Polar residues" evidence="1">
    <location>
        <begin position="1"/>
        <end position="35"/>
    </location>
</feature>
<organism evidence="2">
    <name type="scientific">Lichtheimia ramosa</name>
    <dbReference type="NCBI Taxonomy" id="688394"/>
    <lineage>
        <taxon>Eukaryota</taxon>
        <taxon>Fungi</taxon>
        <taxon>Fungi incertae sedis</taxon>
        <taxon>Mucoromycota</taxon>
        <taxon>Mucoromycotina</taxon>
        <taxon>Mucoromycetes</taxon>
        <taxon>Mucorales</taxon>
        <taxon>Lichtheimiaceae</taxon>
        <taxon>Lichtheimia</taxon>
    </lineage>
</organism>
<protein>
    <recommendedName>
        <fullName evidence="3">SET domain-containing protein</fullName>
    </recommendedName>
</protein>
<evidence type="ECO:0000313" key="2">
    <source>
        <dbReference type="EMBL" id="CDS04533.1"/>
    </source>
</evidence>